<keyword evidence="3" id="KW-1185">Reference proteome</keyword>
<comment type="caution">
    <text evidence="2">The sequence shown here is derived from an EMBL/GenBank/DDBJ whole genome shotgun (WGS) entry which is preliminary data.</text>
</comment>
<organism evidence="2 3">
    <name type="scientific">Tritrichomonas musculus</name>
    <dbReference type="NCBI Taxonomy" id="1915356"/>
    <lineage>
        <taxon>Eukaryota</taxon>
        <taxon>Metamonada</taxon>
        <taxon>Parabasalia</taxon>
        <taxon>Tritrichomonadida</taxon>
        <taxon>Tritrichomonadidae</taxon>
        <taxon>Tritrichomonas</taxon>
    </lineage>
</organism>
<gene>
    <name evidence="2" type="ORF">M9Y10_017183</name>
</gene>
<proteinExistence type="predicted"/>
<dbReference type="Proteomes" id="UP001470230">
    <property type="component" value="Unassembled WGS sequence"/>
</dbReference>
<evidence type="ECO:0000313" key="2">
    <source>
        <dbReference type="EMBL" id="KAK8853622.1"/>
    </source>
</evidence>
<evidence type="ECO:0000256" key="1">
    <source>
        <dbReference type="SAM" id="Coils"/>
    </source>
</evidence>
<evidence type="ECO:0000313" key="3">
    <source>
        <dbReference type="Proteomes" id="UP001470230"/>
    </source>
</evidence>
<protein>
    <submittedName>
        <fullName evidence="2">Uncharacterized protein</fullName>
    </submittedName>
</protein>
<sequence length="569" mass="65986">MTTRGFTSSSGKAARKKQLDDKNSYDEISRLEKKIVLLQNISNSYKRKYIEASKELDELRKSNKLLSELKKRYPFLHQHLFCLNLSNTEESAENGKRFEDDLIPIFMLLSTAGEYLVNLLHKYFGFSCYKTWNNYKKKFKDQYGITDDIFNGSYLSINRLIKLFWKSEEDNKCIVAVDAASVKAKMTLHKDGTVEGLMHDLKIDLDDYDLITTNLDAYYSFFELHRDEIVKYYFVFYVCSLNNENKSFPICLKKKENGSANLEITQILEEVSVNCIHAGLDVIGFSFDGDPSYLKYVDEMIIEITDIAKLDLKKPLSNLFSKYSGLLIFEDRLHLVKCSRYRLSSGSQICSSLSDDEHTFSVEDFKSIGIKDYLLDNSKAKKMDDALPILFFSKENIELALNAHRYDILLAMLPSFLLIDSLFSNKITRFQRIEQLTFGCSLVLTYYIEYTKYDFDNGLQRRNKDKGKNMHMTLHDPIWAKKYISLTISLVKVLSDQRNVHLGSCGSHFLEHFFGMVRRFCKGNDSALSIKFYKKIIFKTLMFNLAVQTVELGLNLNPKKLNKSRLMFA</sequence>
<keyword evidence="1" id="KW-0175">Coiled coil</keyword>
<accession>A0ABR2HVP6</accession>
<reference evidence="2 3" key="1">
    <citation type="submission" date="2024-04" db="EMBL/GenBank/DDBJ databases">
        <title>Tritrichomonas musculus Genome.</title>
        <authorList>
            <person name="Alves-Ferreira E."/>
            <person name="Grigg M."/>
            <person name="Lorenzi H."/>
            <person name="Galac M."/>
        </authorList>
    </citation>
    <scope>NUCLEOTIDE SEQUENCE [LARGE SCALE GENOMIC DNA]</scope>
    <source>
        <strain evidence="2 3">EAF2021</strain>
    </source>
</reference>
<name>A0ABR2HVP6_9EUKA</name>
<dbReference type="EMBL" id="JAPFFF010000022">
    <property type="protein sequence ID" value="KAK8853622.1"/>
    <property type="molecule type" value="Genomic_DNA"/>
</dbReference>
<feature type="coiled-coil region" evidence="1">
    <location>
        <begin position="28"/>
        <end position="72"/>
    </location>
</feature>